<keyword evidence="8 12" id="KW-1133">Transmembrane helix</keyword>
<dbReference type="Gene3D" id="1.20.1560.10">
    <property type="entry name" value="ABC transporter type 1, transmembrane domain"/>
    <property type="match status" value="2"/>
</dbReference>
<proteinExistence type="inferred from homology"/>
<dbReference type="InterPro" id="IPR050173">
    <property type="entry name" value="ABC_transporter_C-like"/>
</dbReference>
<evidence type="ECO:0000256" key="6">
    <source>
        <dbReference type="ARBA" id="ARBA00022741"/>
    </source>
</evidence>
<feature type="transmembrane region" description="Helical" evidence="12">
    <location>
        <begin position="219"/>
        <end position="240"/>
    </location>
</feature>
<dbReference type="GO" id="GO:0005774">
    <property type="term" value="C:vacuolar membrane"/>
    <property type="evidence" value="ECO:0007669"/>
    <property type="project" value="UniProtKB-SubCell"/>
</dbReference>
<keyword evidence="7" id="KW-0067">ATP-binding</keyword>
<dbReference type="PANTHER" id="PTHR24223:SF443">
    <property type="entry name" value="MULTIDRUG-RESISTANCE LIKE PROTEIN 1, ISOFORM I"/>
    <property type="match status" value="1"/>
</dbReference>
<keyword evidence="6" id="KW-0547">Nucleotide-binding</keyword>
<organism evidence="15 16">
    <name type="scientific">Batillaria attramentaria</name>
    <dbReference type="NCBI Taxonomy" id="370345"/>
    <lineage>
        <taxon>Eukaryota</taxon>
        <taxon>Metazoa</taxon>
        <taxon>Spiralia</taxon>
        <taxon>Lophotrochozoa</taxon>
        <taxon>Mollusca</taxon>
        <taxon>Gastropoda</taxon>
        <taxon>Caenogastropoda</taxon>
        <taxon>Sorbeoconcha</taxon>
        <taxon>Cerithioidea</taxon>
        <taxon>Batillariidae</taxon>
        <taxon>Batillaria</taxon>
    </lineage>
</organism>
<dbReference type="SUPFAM" id="SSF52540">
    <property type="entry name" value="P-loop containing nucleoside triphosphate hydrolases"/>
    <property type="match status" value="2"/>
</dbReference>
<dbReference type="CDD" id="cd03250">
    <property type="entry name" value="ABCC_MRP_domain1"/>
    <property type="match status" value="1"/>
</dbReference>
<dbReference type="SUPFAM" id="SSF90123">
    <property type="entry name" value="ABC transporter transmembrane region"/>
    <property type="match status" value="2"/>
</dbReference>
<keyword evidence="9 12" id="KW-0472">Membrane</keyword>
<gene>
    <name evidence="15" type="ORF">BaRGS_00028241</name>
</gene>
<evidence type="ECO:0000256" key="12">
    <source>
        <dbReference type="SAM" id="Phobius"/>
    </source>
</evidence>
<feature type="transmembrane region" description="Helical" evidence="12">
    <location>
        <begin position="186"/>
        <end position="207"/>
    </location>
</feature>
<dbReference type="Pfam" id="PF00005">
    <property type="entry name" value="ABC_tran"/>
    <property type="match status" value="2"/>
</dbReference>
<keyword evidence="5" id="KW-0677">Repeat</keyword>
<dbReference type="GO" id="GO:0015431">
    <property type="term" value="F:ABC-type glutathione S-conjugate transporter activity"/>
    <property type="evidence" value="ECO:0007669"/>
    <property type="project" value="UniProtKB-EC"/>
</dbReference>
<feature type="domain" description="ABC transporter" evidence="13">
    <location>
        <begin position="485"/>
        <end position="709"/>
    </location>
</feature>
<evidence type="ECO:0000256" key="1">
    <source>
        <dbReference type="ARBA" id="ARBA00004128"/>
    </source>
</evidence>
<dbReference type="SMART" id="SM00382">
    <property type="entry name" value="AAA"/>
    <property type="match status" value="2"/>
</dbReference>
<reference evidence="15 16" key="1">
    <citation type="journal article" date="2023" name="Sci. Data">
        <title>Genome assembly of the Korean intertidal mud-creeper Batillaria attramentaria.</title>
        <authorList>
            <person name="Patra A.K."/>
            <person name="Ho P.T."/>
            <person name="Jun S."/>
            <person name="Lee S.J."/>
            <person name="Kim Y."/>
            <person name="Won Y.J."/>
        </authorList>
    </citation>
    <scope>NUCLEOTIDE SEQUENCE [LARGE SCALE GENOMIC DNA]</scope>
    <source>
        <strain evidence="15">Wonlab-2016</strain>
    </source>
</reference>
<feature type="transmembrane region" description="Helical" evidence="12">
    <location>
        <begin position="818"/>
        <end position="840"/>
    </location>
</feature>
<feature type="domain" description="ABC transmembrane type-1" evidence="14">
    <location>
        <begin position="828"/>
        <end position="1107"/>
    </location>
</feature>
<evidence type="ECO:0000256" key="4">
    <source>
        <dbReference type="ARBA" id="ARBA00022692"/>
    </source>
</evidence>
<sequence>RAVDEMERQRLLPRSLAKLTMPSWAQHSLVKGGAISSFIKRFFTEEKKMEGVRVCAETEASFLSQLTMWWMNRLMVAGFRSPLTEDDVDNLHPRQEARNIVPRFLKHWQKKTQPREKKQKHGDGDWLPLIQQNGHVQCDSTNKTEINSFVQGDGCGGFRAQDQEKKVSLLRVLGRTFGMEAFLIQLWQLVHDVFMLTNPLVLGLFFTTEVDETMETWKGFLYAGALFFSLVIQSVCHIRVYHLSGCLGLRVRTAVMSAVFRKALVMDVTSRQESTVGEIVNLMSVDAEHLEHTTTWLYMIWSGPIQILTALCLAVVVMLVPVNSLILKGMRRCEEQMMELKDKRLKILSEVLNGIKILKMYAWEKSFSAKIGSVRDKELHVRYYSALWDTFLHFSWTVAPYIVALTMFTTYVYTTEDHYLRPKTAFVTLGLLEVLRYAINTAPNILSDVIKAVVSIRRLNRYLNQAEIDTSNVTRYPDIDEGEVLSIQDGTFTWNPELSPTLYGVNLSVTKGSLVAVVGTVGVGKSSLLSALLGEMHKLSGSVTVKGSVAYVPQQAWIQHASLRGNVLFGRTMNQVLYDRCLSACALSPDLAILPGGDMTEIGEKGINLSGGQKQRVSLARAVYSDKDIYLLDDPLSAVDVHVGMHIFENVVGHSGMLAGKTRLLVTHGIQWLPLVDVVVMVKNGRIVETGSYNQLLTHNGPFAQYLKNCLIQVDSEEEEEDPEGVLLVHLAKDKLPILDPTDSIAETSTQQQSPSERMRLLSNKKCYGGLEGHTEEVTASSRTKEELAENIAEKRHILVEEETVENKRVKWSVFWEFAKAIGMAFFVVIIISFALYHAAFVVCDIFLSRWTDDVELQNFTALPANSSERMDANNYYLKYYGGFGILQAIAMIAYSMVLNLRMISASRAFHSQMLARILCAPMSFFDTTPVGRIVNRFSQDINTIDAELPFSFSGTIESSLLAMSTVVVITYGTLWFLVALVPLVALYILVQVRFYIPASRQLKRLESKSRSPIYSYFSEALVGASVIRAFGVQGRFIDELEDRVDGNSRFRFHNYCANRWLGFRLDFLGALSVLTTAIAAVALRHSMPPGVAGLAITYAMSITGSLYLYILRSGELETDLVGLERVMEYINIDGEVTAVLNFFVDSMSNLELHVISIERVQEYMNMAIEAPWHIPKRKPPKSWPGNGEIGVNGLSLRYREGLDLVLKDVTFHVSSGEKVGIVGRTGAGKSSLTLALFRLVELAGGKVHIDYLDTSVLGLHHLRPKLAILPQDPFIFGGSLRMNLDPFSRFTDEEIWAALEHAHLKSFVSSLPDGLEYECGEGGDNLSVGQRQLLCLARTLLHKTRILVLDEATAAVDMETDDLIQQTLRTEFADCSVLTIAHRLHTVMDYDKILVLDKGRVSAFDSPQRLLEDTSSIFYDMVHSAGLVQQSAQRSATPPSE</sequence>
<evidence type="ECO:0000256" key="8">
    <source>
        <dbReference type="ARBA" id="ARBA00022989"/>
    </source>
</evidence>
<dbReference type="CDD" id="cd18603">
    <property type="entry name" value="ABC_6TM_MRP1_2_3_6_D2_like"/>
    <property type="match status" value="1"/>
</dbReference>
<dbReference type="InterPro" id="IPR003593">
    <property type="entry name" value="AAA+_ATPase"/>
</dbReference>
<accession>A0ABD0K0C2</accession>
<dbReference type="GO" id="GO:0005524">
    <property type="term" value="F:ATP binding"/>
    <property type="evidence" value="ECO:0007669"/>
    <property type="project" value="UniProtKB-KW"/>
</dbReference>
<feature type="transmembrane region" description="Helical" evidence="12">
    <location>
        <begin position="969"/>
        <end position="993"/>
    </location>
</feature>
<dbReference type="FunFam" id="3.40.50.300:FF:000074">
    <property type="entry name" value="Multidrug resistance-associated protein 5 isoform 1"/>
    <property type="match status" value="1"/>
</dbReference>
<dbReference type="InterPro" id="IPR011527">
    <property type="entry name" value="ABC1_TM_dom"/>
</dbReference>
<evidence type="ECO:0000256" key="5">
    <source>
        <dbReference type="ARBA" id="ARBA00022737"/>
    </source>
</evidence>
<dbReference type="CDD" id="cd18595">
    <property type="entry name" value="ABC_6TM_MRP1_2_3_6_D1_like"/>
    <property type="match status" value="1"/>
</dbReference>
<evidence type="ECO:0000259" key="13">
    <source>
        <dbReference type="PROSITE" id="PS50893"/>
    </source>
</evidence>
<dbReference type="EMBL" id="JACVVK020000280">
    <property type="protein sequence ID" value="KAK7480507.1"/>
    <property type="molecule type" value="Genomic_DNA"/>
</dbReference>
<evidence type="ECO:0000256" key="10">
    <source>
        <dbReference type="ARBA" id="ARBA00024220"/>
    </source>
</evidence>
<feature type="non-terminal residue" evidence="15">
    <location>
        <position position="1"/>
    </location>
</feature>
<dbReference type="FunFam" id="1.20.1560.10:FF:000006">
    <property type="entry name" value="ATP-binding cassette, sub-family C (CFTR/MRP), member 9"/>
    <property type="match status" value="1"/>
</dbReference>
<dbReference type="CDD" id="cd03244">
    <property type="entry name" value="ABCC_MRP_domain2"/>
    <property type="match status" value="1"/>
</dbReference>
<dbReference type="EC" id="7.6.2.3" evidence="10"/>
<evidence type="ECO:0000256" key="3">
    <source>
        <dbReference type="ARBA" id="ARBA00022448"/>
    </source>
</evidence>
<dbReference type="Pfam" id="PF00664">
    <property type="entry name" value="ABC_membrane"/>
    <property type="match status" value="2"/>
</dbReference>
<dbReference type="PROSITE" id="PS50893">
    <property type="entry name" value="ABC_TRANSPORTER_2"/>
    <property type="match status" value="2"/>
</dbReference>
<dbReference type="InterPro" id="IPR027417">
    <property type="entry name" value="P-loop_NTPase"/>
</dbReference>
<feature type="domain" description="ABC transmembrane type-1" evidence="14">
    <location>
        <begin position="186"/>
        <end position="451"/>
    </location>
</feature>
<feature type="transmembrane region" description="Helical" evidence="12">
    <location>
        <begin position="1062"/>
        <end position="1084"/>
    </location>
</feature>
<keyword evidence="16" id="KW-1185">Reference proteome</keyword>
<dbReference type="PANTHER" id="PTHR24223">
    <property type="entry name" value="ATP-BINDING CASSETTE SUB-FAMILY C"/>
    <property type="match status" value="1"/>
</dbReference>
<comment type="similarity">
    <text evidence="2">Belongs to the ABC transporter superfamily. ABCC family. Conjugate transporter (TC 3.A.1.208) subfamily.</text>
</comment>
<dbReference type="PROSITE" id="PS50929">
    <property type="entry name" value="ABC_TM1F"/>
    <property type="match status" value="2"/>
</dbReference>
<dbReference type="Gene3D" id="3.40.50.300">
    <property type="entry name" value="P-loop containing nucleotide triphosphate hydrolases"/>
    <property type="match status" value="2"/>
</dbReference>
<evidence type="ECO:0000313" key="16">
    <source>
        <dbReference type="Proteomes" id="UP001519460"/>
    </source>
</evidence>
<feature type="transmembrane region" description="Helical" evidence="12">
    <location>
        <begin position="391"/>
        <end position="413"/>
    </location>
</feature>
<feature type="transmembrane region" description="Helical" evidence="12">
    <location>
        <begin position="880"/>
        <end position="902"/>
    </location>
</feature>
<feature type="transmembrane region" description="Helical" evidence="12">
    <location>
        <begin position="305"/>
        <end position="326"/>
    </location>
</feature>
<evidence type="ECO:0000313" key="15">
    <source>
        <dbReference type="EMBL" id="KAK7480507.1"/>
    </source>
</evidence>
<comment type="subcellular location">
    <subcellularLocation>
        <location evidence="1">Vacuole membrane</location>
        <topology evidence="1">Multi-pass membrane protein</topology>
    </subcellularLocation>
</comment>
<keyword evidence="4 12" id="KW-0812">Transmembrane</keyword>
<dbReference type="PROSITE" id="PS00211">
    <property type="entry name" value="ABC_TRANSPORTER_1"/>
    <property type="match status" value="2"/>
</dbReference>
<evidence type="ECO:0000256" key="7">
    <source>
        <dbReference type="ARBA" id="ARBA00022840"/>
    </source>
</evidence>
<evidence type="ECO:0000256" key="2">
    <source>
        <dbReference type="ARBA" id="ARBA00009726"/>
    </source>
</evidence>
<comment type="catalytic activity">
    <reaction evidence="11">
        <text>leukotriene C4(in) + ATP + H2O = leukotriene C4(out) + ADP + phosphate + H(+)</text>
        <dbReference type="Rhea" id="RHEA:38963"/>
        <dbReference type="ChEBI" id="CHEBI:15377"/>
        <dbReference type="ChEBI" id="CHEBI:15378"/>
        <dbReference type="ChEBI" id="CHEBI:30616"/>
        <dbReference type="ChEBI" id="CHEBI:43474"/>
        <dbReference type="ChEBI" id="CHEBI:57973"/>
        <dbReference type="ChEBI" id="CHEBI:456216"/>
    </reaction>
    <physiologicalReaction direction="left-to-right" evidence="11">
        <dbReference type="Rhea" id="RHEA:38964"/>
    </physiologicalReaction>
</comment>
<dbReference type="InterPro" id="IPR036640">
    <property type="entry name" value="ABC1_TM_sf"/>
</dbReference>
<dbReference type="FunFam" id="1.20.1560.10:FF:000001">
    <property type="entry name" value="ATP-binding cassette subfamily C member 1"/>
    <property type="match status" value="1"/>
</dbReference>
<feature type="domain" description="ABC transporter" evidence="13">
    <location>
        <begin position="1192"/>
        <end position="1424"/>
    </location>
</feature>
<evidence type="ECO:0000256" key="11">
    <source>
        <dbReference type="ARBA" id="ARBA00047523"/>
    </source>
</evidence>
<dbReference type="InterPro" id="IPR017871">
    <property type="entry name" value="ABC_transporter-like_CS"/>
</dbReference>
<dbReference type="FunFam" id="3.40.50.300:FF:000293">
    <property type="entry name" value="ATP binding cassette subfamily C member 1"/>
    <property type="match status" value="1"/>
</dbReference>
<keyword evidence="3" id="KW-0813">Transport</keyword>
<dbReference type="Proteomes" id="UP001519460">
    <property type="component" value="Unassembled WGS sequence"/>
</dbReference>
<comment type="caution">
    <text evidence="15">The sequence shown here is derived from an EMBL/GenBank/DDBJ whole genome shotgun (WGS) entry which is preliminary data.</text>
</comment>
<name>A0ABD0K0C2_9CAEN</name>
<feature type="transmembrane region" description="Helical" evidence="12">
    <location>
        <begin position="1091"/>
        <end position="1111"/>
    </location>
</feature>
<evidence type="ECO:0000259" key="14">
    <source>
        <dbReference type="PROSITE" id="PS50929"/>
    </source>
</evidence>
<evidence type="ECO:0000256" key="9">
    <source>
        <dbReference type="ARBA" id="ARBA00023136"/>
    </source>
</evidence>
<dbReference type="InterPro" id="IPR003439">
    <property type="entry name" value="ABC_transporter-like_ATP-bd"/>
</dbReference>
<protein>
    <recommendedName>
        <fullName evidence="10">ABC-type glutathione-S-conjugate transporter</fullName>
        <ecNumber evidence="10">7.6.2.3</ecNumber>
    </recommendedName>
</protein>